<dbReference type="GeneID" id="105225897"/>
<dbReference type="CDD" id="cd11282">
    <property type="entry name" value="ADF_coactosin_like"/>
    <property type="match status" value="1"/>
</dbReference>
<dbReference type="PROSITE" id="PS51263">
    <property type="entry name" value="ADF_H"/>
    <property type="match status" value="1"/>
</dbReference>
<evidence type="ECO:0000313" key="4">
    <source>
        <dbReference type="RefSeq" id="XP_049310239.1"/>
    </source>
</evidence>
<evidence type="ECO:0000313" key="3">
    <source>
        <dbReference type="Proteomes" id="UP001652620"/>
    </source>
</evidence>
<feature type="domain" description="ADF-H" evidence="2">
    <location>
        <begin position="122"/>
        <end position="250"/>
    </location>
</feature>
<dbReference type="PANTHER" id="PTHR10829:SF29">
    <property type="entry name" value="COACTOSIN-LIKE PROTEIN"/>
    <property type="match status" value="1"/>
</dbReference>
<dbReference type="Gene3D" id="3.40.20.10">
    <property type="entry name" value="Severin"/>
    <property type="match status" value="1"/>
</dbReference>
<dbReference type="PANTHER" id="PTHR10829">
    <property type="entry name" value="CORTACTIN AND DREBRIN"/>
    <property type="match status" value="1"/>
</dbReference>
<evidence type="ECO:0000259" key="2">
    <source>
        <dbReference type="PROSITE" id="PS51263"/>
    </source>
</evidence>
<organism evidence="3 4">
    <name type="scientific">Bactrocera dorsalis</name>
    <name type="common">Oriental fruit fly</name>
    <name type="synonym">Dacus dorsalis</name>
    <dbReference type="NCBI Taxonomy" id="27457"/>
    <lineage>
        <taxon>Eukaryota</taxon>
        <taxon>Metazoa</taxon>
        <taxon>Ecdysozoa</taxon>
        <taxon>Arthropoda</taxon>
        <taxon>Hexapoda</taxon>
        <taxon>Insecta</taxon>
        <taxon>Pterygota</taxon>
        <taxon>Neoptera</taxon>
        <taxon>Endopterygota</taxon>
        <taxon>Diptera</taxon>
        <taxon>Brachycera</taxon>
        <taxon>Muscomorpha</taxon>
        <taxon>Tephritoidea</taxon>
        <taxon>Tephritidae</taxon>
        <taxon>Bactrocera</taxon>
        <taxon>Bactrocera</taxon>
    </lineage>
</organism>
<dbReference type="Pfam" id="PF00241">
    <property type="entry name" value="Cofilin_ADF"/>
    <property type="match status" value="1"/>
</dbReference>
<dbReference type="InterPro" id="IPR002108">
    <property type="entry name" value="ADF-H"/>
</dbReference>
<feature type="region of interest" description="Disordered" evidence="1">
    <location>
        <begin position="54"/>
        <end position="87"/>
    </location>
</feature>
<dbReference type="InterPro" id="IPR029006">
    <property type="entry name" value="ADF-H/Gelsolin-like_dom_sf"/>
</dbReference>
<dbReference type="RefSeq" id="XP_049310239.1">
    <property type="nucleotide sequence ID" value="XM_049454282.1"/>
</dbReference>
<dbReference type="SMART" id="SM00102">
    <property type="entry name" value="ADF"/>
    <property type="match status" value="1"/>
</dbReference>
<reference evidence="4" key="1">
    <citation type="submission" date="2025-08" db="UniProtKB">
        <authorList>
            <consortium name="RefSeq"/>
        </authorList>
    </citation>
    <scope>IDENTIFICATION</scope>
    <source>
        <tissue evidence="4">Adult</tissue>
    </source>
</reference>
<protein>
    <submittedName>
        <fullName evidence="4">Coactosin-like protein isoform X1</fullName>
    </submittedName>
</protein>
<evidence type="ECO:0000256" key="1">
    <source>
        <dbReference type="SAM" id="MobiDB-lite"/>
    </source>
</evidence>
<gene>
    <name evidence="4" type="primary">LOC105225897</name>
</gene>
<sequence length="261" mass="30303">MKRRYHLKSEVKYEYSTSFTATINQSRTVRQRSPYGIRTNRLTWPYRASKAIEYQEEEEQPQTQPQTRSAITETTNLPETTNNNNEKMAEVEVEQIVEVTDEVNKDKEEDEVEDQPRRMLFPTGLDKDSIREAYEDVRSDQTDTDWAVFKFQNCTITCTARGQGFEEFREQFGENDRAFGYIRIQMGDEMSKRQKFIFLTWIGQYVGVLPRAKMSTDKALIREVLSNFAVELYAGVDDELDIELFRGALERAGGANYGTGV</sequence>
<keyword evidence="3" id="KW-1185">Reference proteome</keyword>
<dbReference type="SUPFAM" id="SSF55753">
    <property type="entry name" value="Actin depolymerizing proteins"/>
    <property type="match status" value="1"/>
</dbReference>
<accession>A0ABM3JLY1</accession>
<feature type="compositionally biased region" description="Low complexity" evidence="1">
    <location>
        <begin position="61"/>
        <end position="86"/>
    </location>
</feature>
<dbReference type="Proteomes" id="UP001652620">
    <property type="component" value="Chromosome 4"/>
</dbReference>
<proteinExistence type="predicted"/>
<name>A0ABM3JLY1_BACDO</name>